<accession>A0A2J6Q0K2</accession>
<dbReference type="Proteomes" id="UP000235672">
    <property type="component" value="Unassembled WGS sequence"/>
</dbReference>
<dbReference type="STRING" id="1745343.A0A2J6Q0K2"/>
<dbReference type="GO" id="GO:0071949">
    <property type="term" value="F:FAD binding"/>
    <property type="evidence" value="ECO:0007669"/>
    <property type="project" value="InterPro"/>
</dbReference>
<dbReference type="PRINTS" id="PR00420">
    <property type="entry name" value="RNGMNOXGNASE"/>
</dbReference>
<keyword evidence="4" id="KW-0560">Oxidoreductase</keyword>
<gene>
    <name evidence="8" type="ORF">NA56DRAFT_602203</name>
</gene>
<keyword evidence="2" id="KW-0285">Flavoprotein</keyword>
<dbReference type="Gene3D" id="3.50.50.60">
    <property type="entry name" value="FAD/NAD(P)-binding domain"/>
    <property type="match status" value="1"/>
</dbReference>
<keyword evidence="5" id="KW-0503">Monooxygenase</keyword>
<dbReference type="EMBL" id="KZ613487">
    <property type="protein sequence ID" value="PMD19811.1"/>
    <property type="molecule type" value="Genomic_DNA"/>
</dbReference>
<evidence type="ECO:0000256" key="4">
    <source>
        <dbReference type="ARBA" id="ARBA00023002"/>
    </source>
</evidence>
<proteinExistence type="inferred from homology"/>
<feature type="region of interest" description="Disordered" evidence="6">
    <location>
        <begin position="375"/>
        <end position="398"/>
    </location>
</feature>
<dbReference type="OrthoDB" id="16820at2759"/>
<sequence length="450" mass="49827">MNKSLNIIICGAGLGGLGTAIALARKGHHVIVLEAASKLNEVGAGIQIPPNSTRILRAYGLEEKIREKIVWPGNINLRRYATGDLIVATPLHPIMSERYGHPYWLIHRADYQRILYDAAKAAGATVLLGSPIESVEEGEGGPFVVLKDARQFKADLVVGADGIRSKTRKFVLKENIEAINSRNCAYRATIPAKVMNADLAIAHLMTDINSNCWIGHERHIMAYPIRNGELYNIVMSHPGQASVGRWNEPGNLEEMKEHYCNFDPLIQKVLEHVDHCSKWKLAYLPPLTKWVSDSGRVVLIGDAAHGMLPYLAQGAAMSIEDGAALAECLDRVKNISDMPNVLQAFQAIRKPRCEAIALVAQANGDLWHMADGPEQAQRDRGMGQEMDNSSPQGVVNPNKWSDEDFQPWLFGYDTVNLTNNFLDRHLSQSFGPEKEQEFMDSSRIQVTAAH</sequence>
<keyword evidence="3" id="KW-0274">FAD</keyword>
<evidence type="ECO:0000259" key="7">
    <source>
        <dbReference type="Pfam" id="PF01494"/>
    </source>
</evidence>
<evidence type="ECO:0000256" key="3">
    <source>
        <dbReference type="ARBA" id="ARBA00022827"/>
    </source>
</evidence>
<dbReference type="SUPFAM" id="SSF54373">
    <property type="entry name" value="FAD-linked reductases, C-terminal domain"/>
    <property type="match status" value="1"/>
</dbReference>
<reference evidence="8 9" key="1">
    <citation type="submission" date="2016-05" db="EMBL/GenBank/DDBJ databases">
        <title>A degradative enzymes factory behind the ericoid mycorrhizal symbiosis.</title>
        <authorList>
            <consortium name="DOE Joint Genome Institute"/>
            <person name="Martino E."/>
            <person name="Morin E."/>
            <person name="Grelet G."/>
            <person name="Kuo A."/>
            <person name="Kohler A."/>
            <person name="Daghino S."/>
            <person name="Barry K."/>
            <person name="Choi C."/>
            <person name="Cichocki N."/>
            <person name="Clum A."/>
            <person name="Copeland A."/>
            <person name="Hainaut M."/>
            <person name="Haridas S."/>
            <person name="Labutti K."/>
            <person name="Lindquist E."/>
            <person name="Lipzen A."/>
            <person name="Khouja H.-R."/>
            <person name="Murat C."/>
            <person name="Ohm R."/>
            <person name="Olson A."/>
            <person name="Spatafora J."/>
            <person name="Veneault-Fourrey C."/>
            <person name="Henrissat B."/>
            <person name="Grigoriev I."/>
            <person name="Martin F."/>
            <person name="Perotto S."/>
        </authorList>
    </citation>
    <scope>NUCLEOTIDE SEQUENCE [LARGE SCALE GENOMIC DNA]</scope>
    <source>
        <strain evidence="8 9">UAMH 7357</strain>
    </source>
</reference>
<dbReference type="InterPro" id="IPR050493">
    <property type="entry name" value="FAD-dep_Monooxygenase_BioMet"/>
</dbReference>
<comment type="similarity">
    <text evidence="1">Belongs to the paxM FAD-dependent monooxygenase family.</text>
</comment>
<evidence type="ECO:0000256" key="6">
    <source>
        <dbReference type="SAM" id="MobiDB-lite"/>
    </source>
</evidence>
<evidence type="ECO:0000256" key="1">
    <source>
        <dbReference type="ARBA" id="ARBA00007992"/>
    </source>
</evidence>
<name>A0A2J6Q0K2_9HELO</name>
<dbReference type="InterPro" id="IPR002938">
    <property type="entry name" value="FAD-bd"/>
</dbReference>
<dbReference type="AlphaFoldDB" id="A0A2J6Q0K2"/>
<feature type="domain" description="FAD-binding" evidence="7">
    <location>
        <begin position="6"/>
        <end position="356"/>
    </location>
</feature>
<organism evidence="8 9">
    <name type="scientific">Hyaloscypha hepaticicola</name>
    <dbReference type="NCBI Taxonomy" id="2082293"/>
    <lineage>
        <taxon>Eukaryota</taxon>
        <taxon>Fungi</taxon>
        <taxon>Dikarya</taxon>
        <taxon>Ascomycota</taxon>
        <taxon>Pezizomycotina</taxon>
        <taxon>Leotiomycetes</taxon>
        <taxon>Helotiales</taxon>
        <taxon>Hyaloscyphaceae</taxon>
        <taxon>Hyaloscypha</taxon>
    </lineage>
</organism>
<dbReference type="FunFam" id="3.50.50.60:FF:000115">
    <property type="entry name" value="Salicylate hydroxylase, putative"/>
    <property type="match status" value="1"/>
</dbReference>
<dbReference type="GO" id="GO:0004497">
    <property type="term" value="F:monooxygenase activity"/>
    <property type="evidence" value="ECO:0007669"/>
    <property type="project" value="UniProtKB-KW"/>
</dbReference>
<feature type="region of interest" description="Disordered" evidence="6">
    <location>
        <begin position="431"/>
        <end position="450"/>
    </location>
</feature>
<evidence type="ECO:0000256" key="2">
    <source>
        <dbReference type="ARBA" id="ARBA00022630"/>
    </source>
</evidence>
<feature type="compositionally biased region" description="Polar residues" evidence="6">
    <location>
        <begin position="386"/>
        <end position="398"/>
    </location>
</feature>
<protein>
    <submittedName>
        <fullName evidence="8">FAD/NAD(P)-binding domain-containing protein</fullName>
    </submittedName>
</protein>
<dbReference type="PANTHER" id="PTHR13789:SF147">
    <property type="entry name" value="PUTATIVE (AFU_ORTHOLOGUE AFUA_2G01950)-RELATED"/>
    <property type="match status" value="1"/>
</dbReference>
<evidence type="ECO:0000256" key="5">
    <source>
        <dbReference type="ARBA" id="ARBA00023033"/>
    </source>
</evidence>
<keyword evidence="9" id="KW-1185">Reference proteome</keyword>
<dbReference type="SUPFAM" id="SSF51905">
    <property type="entry name" value="FAD/NAD(P)-binding domain"/>
    <property type="match status" value="1"/>
</dbReference>
<evidence type="ECO:0000313" key="8">
    <source>
        <dbReference type="EMBL" id="PMD19811.1"/>
    </source>
</evidence>
<evidence type="ECO:0000313" key="9">
    <source>
        <dbReference type="Proteomes" id="UP000235672"/>
    </source>
</evidence>
<dbReference type="PANTHER" id="PTHR13789">
    <property type="entry name" value="MONOOXYGENASE"/>
    <property type="match status" value="1"/>
</dbReference>
<dbReference type="Pfam" id="PF01494">
    <property type="entry name" value="FAD_binding_3"/>
    <property type="match status" value="1"/>
</dbReference>
<dbReference type="InterPro" id="IPR036188">
    <property type="entry name" value="FAD/NAD-bd_sf"/>
</dbReference>